<evidence type="ECO:0000256" key="1">
    <source>
        <dbReference type="ARBA" id="ARBA00001614"/>
    </source>
</evidence>
<comment type="pathway">
    <text evidence="4 9">Carbohydrate metabolism; hexose metabolism.</text>
</comment>
<evidence type="ECO:0000256" key="4">
    <source>
        <dbReference type="ARBA" id="ARBA00005028"/>
    </source>
</evidence>
<keyword evidence="10" id="KW-0732">Signal</keyword>
<comment type="catalytic activity">
    <reaction evidence="1 9">
        <text>alpha-D-glucose = beta-D-glucose</text>
        <dbReference type="Rhea" id="RHEA:10264"/>
        <dbReference type="ChEBI" id="CHEBI:15903"/>
        <dbReference type="ChEBI" id="CHEBI:17925"/>
        <dbReference type="EC" id="5.1.3.3"/>
    </reaction>
</comment>
<dbReference type="InterPro" id="IPR011013">
    <property type="entry name" value="Gal_mutarotase_sf_dom"/>
</dbReference>
<keyword evidence="12" id="KW-1185">Reference proteome</keyword>
<comment type="function">
    <text evidence="8">Mutarotase that catalyzes the interconversion of beta-D-galactose and alpha-D-galactose during galactose metabolism. Beta-D-galactose is metabolized in the liver into glucose 1-phosphate, the primary metabolic fuel, by the action of four enzymes that constitute the Leloir pathway: GALM, GALK1 (galactokinase), GALT (galactose-1-phosphate uridylyltransferase) and GALE (UDP-galactose-4'-epimerase). Involved in the maintenance of the equilibrium between the beta- and alpha-anomers of galactose, therefore ensuring a sufficient supply of the alpha-anomer for GALK1. Also active on D-glucose although shows a preference for galactose over glucose.</text>
</comment>
<feature type="signal peptide" evidence="10">
    <location>
        <begin position="1"/>
        <end position="16"/>
    </location>
</feature>
<organism evidence="11 12">
    <name type="scientific">Chilo suppressalis</name>
    <name type="common">Asiatic rice borer moth</name>
    <dbReference type="NCBI Taxonomy" id="168631"/>
    <lineage>
        <taxon>Eukaryota</taxon>
        <taxon>Metazoa</taxon>
        <taxon>Ecdysozoa</taxon>
        <taxon>Arthropoda</taxon>
        <taxon>Hexapoda</taxon>
        <taxon>Insecta</taxon>
        <taxon>Pterygota</taxon>
        <taxon>Neoptera</taxon>
        <taxon>Endopterygota</taxon>
        <taxon>Lepidoptera</taxon>
        <taxon>Glossata</taxon>
        <taxon>Ditrysia</taxon>
        <taxon>Pyraloidea</taxon>
        <taxon>Crambidae</taxon>
        <taxon>Crambinae</taxon>
        <taxon>Chilo</taxon>
    </lineage>
</organism>
<evidence type="ECO:0000256" key="7">
    <source>
        <dbReference type="ARBA" id="ARBA00023277"/>
    </source>
</evidence>
<comment type="similarity">
    <text evidence="5 9">Belongs to the aldose epimerase family.</text>
</comment>
<dbReference type="PANTHER" id="PTHR10091:SF0">
    <property type="entry name" value="GALACTOSE MUTAROTASE"/>
    <property type="match status" value="1"/>
</dbReference>
<dbReference type="InterPro" id="IPR018052">
    <property type="entry name" value="Ald1_epimerase_CS"/>
</dbReference>
<dbReference type="InterPro" id="IPR008183">
    <property type="entry name" value="Aldose_1/G6P_1-epimerase"/>
</dbReference>
<evidence type="ECO:0000256" key="2">
    <source>
        <dbReference type="ARBA" id="ARBA00001712"/>
    </source>
</evidence>
<evidence type="ECO:0000256" key="6">
    <source>
        <dbReference type="ARBA" id="ARBA00023235"/>
    </source>
</evidence>
<dbReference type="PIRSF" id="PIRSF005096">
    <property type="entry name" value="GALM"/>
    <property type="match status" value="1"/>
</dbReference>
<dbReference type="InterPro" id="IPR015443">
    <property type="entry name" value="Aldose_1-epimerase"/>
</dbReference>
<dbReference type="CDD" id="cd09019">
    <property type="entry name" value="galactose_mutarotase_like"/>
    <property type="match status" value="1"/>
</dbReference>
<keyword evidence="7 9" id="KW-0119">Carbohydrate metabolism</keyword>
<dbReference type="PROSITE" id="PS00545">
    <property type="entry name" value="ALDOSE_1_EPIMERASE"/>
    <property type="match status" value="1"/>
</dbReference>
<keyword evidence="6 9" id="KW-0413">Isomerase</keyword>
<evidence type="ECO:0000256" key="5">
    <source>
        <dbReference type="ARBA" id="ARBA00006206"/>
    </source>
</evidence>
<evidence type="ECO:0000256" key="9">
    <source>
        <dbReference type="PIRNR" id="PIRNR005096"/>
    </source>
</evidence>
<dbReference type="Proteomes" id="UP001153292">
    <property type="component" value="Chromosome 1"/>
</dbReference>
<dbReference type="InterPro" id="IPR014718">
    <property type="entry name" value="GH-type_carb-bd"/>
</dbReference>
<dbReference type="PANTHER" id="PTHR10091">
    <property type="entry name" value="ALDOSE-1-EPIMERASE"/>
    <property type="match status" value="1"/>
</dbReference>
<evidence type="ECO:0000313" key="11">
    <source>
        <dbReference type="EMBL" id="CAH0397072.1"/>
    </source>
</evidence>
<sequence>MARALIILFLVPIVTSKMVTLEQEDFGSFKGETVKRFIWTSESGFSVAVISYGATIQSIQVPDKNGVIDDVILGFDDLDGYVNRNSPYLGSTVGRCANRIGGASFDIDGVTYQLAKNVDTNHLHGGIVGFDKVNWQSTVDGNKVTFSYLSKDGEEGYPGDLLTNIAVEVLEDDTLRLVFQSTTTKKTVVNLTNHAYFNLAGHGTGAAELYNHVISMNANKITETNNESIPTGSFKEVGGTPFDLRVPTRLGDVIENSSELFDNNFCIANYGDKQVTFTARVTHPASGRFLEVFTDQPGVQLYTANFLPSPQDEALVGKESIGYRRHGAFCLETQNYPDAVNHDNFPSAILKPGDVYLHRVSYRFGVVKSA</sequence>
<name>A0ABN8AP30_CHISP</name>
<dbReference type="SUPFAM" id="SSF74650">
    <property type="entry name" value="Galactose mutarotase-like"/>
    <property type="match status" value="1"/>
</dbReference>
<evidence type="ECO:0000313" key="12">
    <source>
        <dbReference type="Proteomes" id="UP001153292"/>
    </source>
</evidence>
<evidence type="ECO:0000256" key="3">
    <source>
        <dbReference type="ARBA" id="ARBA00004947"/>
    </source>
</evidence>
<dbReference type="NCBIfam" id="NF008277">
    <property type="entry name" value="PRK11055.1"/>
    <property type="match status" value="1"/>
</dbReference>
<dbReference type="EC" id="5.1.3.3" evidence="9"/>
<gene>
    <name evidence="11" type="ORF">CHILSU_LOCUS133</name>
</gene>
<comment type="pathway">
    <text evidence="3">Carbohydrate metabolism; galactose metabolism.</text>
</comment>
<protein>
    <recommendedName>
        <fullName evidence="9">Aldose 1-epimerase</fullName>
        <ecNumber evidence="9">5.1.3.3</ecNumber>
    </recommendedName>
</protein>
<dbReference type="Gene3D" id="2.70.98.10">
    <property type="match status" value="1"/>
</dbReference>
<evidence type="ECO:0000256" key="8">
    <source>
        <dbReference type="ARBA" id="ARBA00045743"/>
    </source>
</evidence>
<dbReference type="InterPro" id="IPR047215">
    <property type="entry name" value="Galactose_mutarotase-like"/>
</dbReference>
<accession>A0ABN8AP30</accession>
<dbReference type="Pfam" id="PF01263">
    <property type="entry name" value="Aldose_epim"/>
    <property type="match status" value="1"/>
</dbReference>
<comment type="catalytic activity">
    <reaction evidence="2">
        <text>alpha-D-galactose = beta-D-galactose</text>
        <dbReference type="Rhea" id="RHEA:28675"/>
        <dbReference type="ChEBI" id="CHEBI:27667"/>
        <dbReference type="ChEBI" id="CHEBI:28061"/>
        <dbReference type="EC" id="5.1.3.3"/>
    </reaction>
    <physiologicalReaction direction="right-to-left" evidence="2">
        <dbReference type="Rhea" id="RHEA:28677"/>
    </physiologicalReaction>
</comment>
<evidence type="ECO:0000256" key="10">
    <source>
        <dbReference type="SAM" id="SignalP"/>
    </source>
</evidence>
<proteinExistence type="inferred from homology"/>
<dbReference type="EMBL" id="OU963894">
    <property type="protein sequence ID" value="CAH0397072.1"/>
    <property type="molecule type" value="Genomic_DNA"/>
</dbReference>
<reference evidence="11" key="1">
    <citation type="submission" date="2021-12" db="EMBL/GenBank/DDBJ databases">
        <authorList>
            <person name="King R."/>
        </authorList>
    </citation>
    <scope>NUCLEOTIDE SEQUENCE</scope>
</reference>
<feature type="chain" id="PRO_5045712669" description="Aldose 1-epimerase" evidence="10">
    <location>
        <begin position="17"/>
        <end position="370"/>
    </location>
</feature>